<dbReference type="Proteomes" id="UP000000939">
    <property type="component" value="Chromosome"/>
</dbReference>
<protein>
    <submittedName>
        <fullName evidence="1">Uncharacterized protein</fullName>
    </submittedName>
</protein>
<evidence type="ECO:0000313" key="2">
    <source>
        <dbReference type="Proteomes" id="UP000000939"/>
    </source>
</evidence>
<evidence type="ECO:0000313" key="1">
    <source>
        <dbReference type="EMBL" id="ADG92084.1"/>
    </source>
</evidence>
<dbReference type="HOGENOM" id="CLU_3323766_0_0_7"/>
<dbReference type="EMBL" id="CP001999">
    <property type="protein sequence ID" value="ADG92084.1"/>
    <property type="molecule type" value="Genomic_DNA"/>
</dbReference>
<dbReference type="AlphaFoldDB" id="D5V5P8"/>
<gene>
    <name evidence="1" type="ordered locus">Arnit_0419</name>
</gene>
<reference evidence="1 2" key="1">
    <citation type="journal article" date="2010" name="Stand. Genomic Sci.">
        <title>Complete genome sequence of Arcobacter nitrofigilis type strain (CI).</title>
        <authorList>
            <person name="Pati A."/>
            <person name="Gronow S."/>
            <person name="Lapidus A."/>
            <person name="Copeland A."/>
            <person name="Glavina Del Rio T."/>
            <person name="Nolan M."/>
            <person name="Lucas S."/>
            <person name="Tice H."/>
            <person name="Cheng J.F."/>
            <person name="Han C."/>
            <person name="Chertkov O."/>
            <person name="Bruce D."/>
            <person name="Tapia R."/>
            <person name="Goodwin L."/>
            <person name="Pitluck S."/>
            <person name="Liolios K."/>
            <person name="Ivanova N."/>
            <person name="Mavromatis K."/>
            <person name="Chen A."/>
            <person name="Palaniappan K."/>
            <person name="Land M."/>
            <person name="Hauser L."/>
            <person name="Chang Y.J."/>
            <person name="Jeffries C.D."/>
            <person name="Detter J.C."/>
            <person name="Rohde M."/>
            <person name="Goker M."/>
            <person name="Bristow J."/>
            <person name="Eisen J.A."/>
            <person name="Markowitz V."/>
            <person name="Hugenholtz P."/>
            <person name="Klenk H.P."/>
            <person name="Kyrpides N.C."/>
        </authorList>
    </citation>
    <scope>NUCLEOTIDE SEQUENCE [LARGE SCALE GENOMIC DNA]</scope>
    <source>
        <strain evidence="2">ATCC 33309 / DSM 7299 / CCUG 15893 / LMG 7604 / NCTC 12251 / CI</strain>
    </source>
</reference>
<name>D5V5P8_ARCNC</name>
<sequence precursor="true">MKWVIIIFAAIITFAIVTGYMGGAKEAAGNYGKVMRGG</sequence>
<accession>D5V5P8</accession>
<proteinExistence type="predicted"/>
<organism evidence="1 2">
    <name type="scientific">Arcobacter nitrofigilis (strain ATCC 33309 / DSM 7299 / CCUG 15893 / LMG 7604 / NCTC 12251 / CI)</name>
    <name type="common">Campylobacter nitrofigilis</name>
    <dbReference type="NCBI Taxonomy" id="572480"/>
    <lineage>
        <taxon>Bacteria</taxon>
        <taxon>Pseudomonadati</taxon>
        <taxon>Campylobacterota</taxon>
        <taxon>Epsilonproteobacteria</taxon>
        <taxon>Campylobacterales</taxon>
        <taxon>Arcobacteraceae</taxon>
        <taxon>Arcobacter</taxon>
    </lineage>
</organism>
<dbReference type="KEGG" id="ant:Arnit_0419"/>
<keyword evidence="2" id="KW-1185">Reference proteome</keyword>